<evidence type="ECO:0000313" key="4">
    <source>
        <dbReference type="Proteomes" id="UP000292935"/>
    </source>
</evidence>
<reference evidence="3 4" key="1">
    <citation type="submission" date="2019-01" db="EMBL/GenBank/DDBJ databases">
        <authorList>
            <person name="Li J."/>
        </authorList>
    </citation>
    <scope>NUCLEOTIDE SEQUENCE [LARGE SCALE GENOMIC DNA]</scope>
    <source>
        <strain evidence="3 4">CCUG 35506</strain>
    </source>
</reference>
<gene>
    <name evidence="3" type="ORF">ESP57_14530</name>
</gene>
<dbReference type="AlphaFoldDB" id="A0A4Q2JIB2"/>
<dbReference type="Pfam" id="PF04029">
    <property type="entry name" value="2-ph_phosp"/>
    <property type="match status" value="1"/>
</dbReference>
<name>A0A4Q2JIB2_9MICO</name>
<dbReference type="GO" id="GO:0000287">
    <property type="term" value="F:magnesium ion binding"/>
    <property type="evidence" value="ECO:0007669"/>
    <property type="project" value="InterPro"/>
</dbReference>
<comment type="caution">
    <text evidence="3">The sequence shown here is derived from an EMBL/GenBank/DDBJ whole genome shotgun (WGS) entry which is preliminary data.</text>
</comment>
<accession>A0A4Q2JIB2</accession>
<feature type="compositionally biased region" description="Basic residues" evidence="2">
    <location>
        <begin position="1"/>
        <end position="17"/>
    </location>
</feature>
<dbReference type="InterPro" id="IPR036702">
    <property type="entry name" value="ComB-like_sf"/>
</dbReference>
<dbReference type="SUPFAM" id="SSF142823">
    <property type="entry name" value="ComB-like"/>
    <property type="match status" value="1"/>
</dbReference>
<keyword evidence="4" id="KW-1185">Reference proteome</keyword>
<sequence length="294" mass="30193">MPLGGRRRARATPRRSRCTAGSDLRRGGHGTVNRYSAAVSESSAAFGQSKYQVRFDWGVDGAARIVPGAHIVVVVDALSFTTAVVVAAEHGVSIAPWNSLDEDGVAEFAAGLGAVIANRRGEAGPTLSPASFAVGVQPAVVVLPSPNGGALVRGLEADGAVVLAASMRNRSAVASRILSLQEERGERMVVAVIAAGERGDDANDGRLRFAIEDQLVAGAVIDALVTLGLDHTSPEAAVACAAYEGLGHAVVHLIGASGSAAQLNAMGYRGDVRIATERDITTVVPELVDGVFRA</sequence>
<dbReference type="EMBL" id="SDPO01000003">
    <property type="protein sequence ID" value="RXZ47745.1"/>
    <property type="molecule type" value="Genomic_DNA"/>
</dbReference>
<dbReference type="Proteomes" id="UP000292935">
    <property type="component" value="Unassembled WGS sequence"/>
</dbReference>
<evidence type="ECO:0000313" key="3">
    <source>
        <dbReference type="EMBL" id="RXZ47745.1"/>
    </source>
</evidence>
<protein>
    <recommendedName>
        <fullName evidence="1">Probable 2-phosphosulfolactate phosphatase</fullName>
    </recommendedName>
</protein>
<dbReference type="GO" id="GO:0050532">
    <property type="term" value="F:2-phosphosulfolactate phosphatase activity"/>
    <property type="evidence" value="ECO:0007669"/>
    <property type="project" value="InterPro"/>
</dbReference>
<keyword evidence="3" id="KW-0378">Hydrolase</keyword>
<evidence type="ECO:0000256" key="1">
    <source>
        <dbReference type="ARBA" id="ARBA00021948"/>
    </source>
</evidence>
<organism evidence="3 4">
    <name type="scientific">Agromyces fucosus</name>
    <dbReference type="NCBI Taxonomy" id="41985"/>
    <lineage>
        <taxon>Bacteria</taxon>
        <taxon>Bacillati</taxon>
        <taxon>Actinomycetota</taxon>
        <taxon>Actinomycetes</taxon>
        <taxon>Micrococcales</taxon>
        <taxon>Microbacteriaceae</taxon>
        <taxon>Agromyces</taxon>
    </lineage>
</organism>
<dbReference type="OrthoDB" id="8588453at2"/>
<evidence type="ECO:0000256" key="2">
    <source>
        <dbReference type="SAM" id="MobiDB-lite"/>
    </source>
</evidence>
<dbReference type="InterPro" id="IPR005238">
    <property type="entry name" value="ComB-like"/>
</dbReference>
<proteinExistence type="predicted"/>
<feature type="region of interest" description="Disordered" evidence="2">
    <location>
        <begin position="1"/>
        <end position="25"/>
    </location>
</feature>
<dbReference type="Gene3D" id="3.90.1560.10">
    <property type="entry name" value="ComB-like"/>
    <property type="match status" value="1"/>
</dbReference>